<name>A0A7L4CQ06_9AVES</name>
<gene>
    <name evidence="2" type="primary">Erv31_3</name>
    <name evidence="2" type="ORF">NYCLEU_R14500</name>
</gene>
<dbReference type="AlphaFoldDB" id="A0A7L4CQ06"/>
<feature type="non-terminal residue" evidence="2">
    <location>
        <position position="1"/>
    </location>
</feature>
<evidence type="ECO:0000313" key="3">
    <source>
        <dbReference type="Proteomes" id="UP000551823"/>
    </source>
</evidence>
<protein>
    <submittedName>
        <fullName evidence="2">ENR1 protein</fullName>
    </submittedName>
</protein>
<evidence type="ECO:0000256" key="1">
    <source>
        <dbReference type="ARBA" id="ARBA00023157"/>
    </source>
</evidence>
<dbReference type="Gene3D" id="1.10.287.210">
    <property type="match status" value="1"/>
</dbReference>
<comment type="caution">
    <text evidence="2">The sequence shown here is derived from an EMBL/GenBank/DDBJ whole genome shotgun (WGS) entry which is preliminary data.</text>
</comment>
<keyword evidence="3" id="KW-1185">Reference proteome</keyword>
<reference evidence="2 3" key="1">
    <citation type="submission" date="2019-09" db="EMBL/GenBank/DDBJ databases">
        <title>Bird 10,000 Genomes (B10K) Project - Family phase.</title>
        <authorList>
            <person name="Zhang G."/>
        </authorList>
    </citation>
    <scope>NUCLEOTIDE SEQUENCE [LARGE SCALE GENOMIC DNA]</scope>
    <source>
        <strain evidence="2">B10K-DU-005-01</strain>
    </source>
</reference>
<dbReference type="EMBL" id="VZZU01007943">
    <property type="protein sequence ID" value="NXW51974.1"/>
    <property type="molecule type" value="Genomic_DNA"/>
</dbReference>
<dbReference type="InterPro" id="IPR018154">
    <property type="entry name" value="TLV/ENV_coat_polyprotein"/>
</dbReference>
<dbReference type="PANTHER" id="PTHR10424:SF73">
    <property type="entry name" value="ENDOGENOUS RETROVIRUS GROUP FC1 ENV POLYPROTEIN-RELATED"/>
    <property type="match status" value="1"/>
</dbReference>
<keyword evidence="1" id="KW-1015">Disulfide bond</keyword>
<accession>A0A7L4CQ06</accession>
<dbReference type="PANTHER" id="PTHR10424">
    <property type="entry name" value="VIRAL ENVELOPE PROTEIN"/>
    <property type="match status" value="1"/>
</dbReference>
<organism evidence="2 3">
    <name type="scientific">Nyctiprogne leucopyga</name>
    <dbReference type="NCBI Taxonomy" id="382315"/>
    <lineage>
        <taxon>Eukaryota</taxon>
        <taxon>Metazoa</taxon>
        <taxon>Chordata</taxon>
        <taxon>Craniata</taxon>
        <taxon>Vertebrata</taxon>
        <taxon>Euteleostomi</taxon>
        <taxon>Archelosauria</taxon>
        <taxon>Archosauria</taxon>
        <taxon>Dinosauria</taxon>
        <taxon>Saurischia</taxon>
        <taxon>Theropoda</taxon>
        <taxon>Coelurosauria</taxon>
        <taxon>Aves</taxon>
        <taxon>Neognathae</taxon>
        <taxon>Neoaves</taxon>
        <taxon>Strisores</taxon>
        <taxon>Caprimulgiformes</taxon>
        <taxon>Caprimulgidae</taxon>
        <taxon>Chordeilinae</taxon>
        <taxon>Nyctiprogne</taxon>
    </lineage>
</organism>
<sequence>SDLEKTIINILAVMEQIGNETSDAITELQEEVSQIAKIATQNRMALDMLLASQGGVCT</sequence>
<feature type="non-terminal residue" evidence="2">
    <location>
        <position position="58"/>
    </location>
</feature>
<dbReference type="Proteomes" id="UP000551823">
    <property type="component" value="Unassembled WGS sequence"/>
</dbReference>
<dbReference type="SUPFAM" id="SSF58069">
    <property type="entry name" value="Virus ectodomain"/>
    <property type="match status" value="1"/>
</dbReference>
<evidence type="ECO:0000313" key="2">
    <source>
        <dbReference type="EMBL" id="NXW51974.1"/>
    </source>
</evidence>
<dbReference type="Pfam" id="PF00429">
    <property type="entry name" value="TLV_coat"/>
    <property type="match status" value="1"/>
</dbReference>
<proteinExistence type="predicted"/>